<evidence type="ECO:0000256" key="1">
    <source>
        <dbReference type="ARBA" id="ARBA00022741"/>
    </source>
</evidence>
<dbReference type="Pfam" id="PF18128">
    <property type="entry name" value="HydF_dimer"/>
    <property type="match status" value="1"/>
</dbReference>
<dbReference type="PANTHER" id="PTHR42714:SF6">
    <property type="entry name" value="TRANSLATION INITIATION FACTOR IF-2"/>
    <property type="match status" value="1"/>
</dbReference>
<dbReference type="GO" id="GO:0005525">
    <property type="term" value="F:GTP binding"/>
    <property type="evidence" value="ECO:0007669"/>
    <property type="project" value="UniProtKB-KW"/>
</dbReference>
<keyword evidence="7" id="KW-1185">Reference proteome</keyword>
<evidence type="ECO:0000313" key="6">
    <source>
        <dbReference type="EMBL" id="AET69209.1"/>
    </source>
</evidence>
<evidence type="ECO:0000313" key="7">
    <source>
        <dbReference type="Proteomes" id="UP000006346"/>
    </source>
</evidence>
<dbReference type="InterPro" id="IPR040644">
    <property type="entry name" value="HydF_tetramer"/>
</dbReference>
<dbReference type="Proteomes" id="UP000006346">
    <property type="component" value="Chromosome"/>
</dbReference>
<reference evidence="7" key="1">
    <citation type="submission" date="2011-11" db="EMBL/GenBank/DDBJ databases">
        <title>Complete sequence of Desulfosporosinus orientis DSM 765.</title>
        <authorList>
            <person name="Lucas S."/>
            <person name="Han J."/>
            <person name="Lapidus A."/>
            <person name="Cheng J.-F."/>
            <person name="Goodwin L."/>
            <person name="Pitluck S."/>
            <person name="Peters L."/>
            <person name="Ovchinnikova G."/>
            <person name="Teshima H."/>
            <person name="Detter J.C."/>
            <person name="Han C."/>
            <person name="Tapia R."/>
            <person name="Land M."/>
            <person name="Hauser L."/>
            <person name="Kyrpides N."/>
            <person name="Ivanova N."/>
            <person name="Pagani I."/>
            <person name="Pester M."/>
            <person name="Spring S."/>
            <person name="Ollivier B."/>
            <person name="Rattei T."/>
            <person name="Klenk H.-P."/>
            <person name="Wagner M."/>
            <person name="Loy A."/>
            <person name="Woyke T."/>
        </authorList>
    </citation>
    <scope>NUCLEOTIDE SEQUENCE [LARGE SCALE GENOMIC DNA]</scope>
    <source>
        <strain evidence="7">ATCC 19365 / DSM 765 / NCIMB 8382 / VKM B-1628</strain>
    </source>
</reference>
<evidence type="ECO:0000259" key="4">
    <source>
        <dbReference type="Pfam" id="PF18128"/>
    </source>
</evidence>
<dbReference type="RefSeq" id="WP_014186017.1">
    <property type="nucleotide sequence ID" value="NC_016584.1"/>
</dbReference>
<dbReference type="CDD" id="cd00880">
    <property type="entry name" value="Era_like"/>
    <property type="match status" value="1"/>
</dbReference>
<sequence>MGMNETPSANRVHIGFFGRRNAGKSSIVNVVTGQDLAVVSQVKGTTTDPVYKAMELLPLGPVMIIDTPGIDDEGDLGELRVRKSRQVLNKTDVAVLVIDAAGSKTQEDEELIALFREKKINYVVAYNKADLAGEEMARTGDELLVSAKTGYNIEKLKEQIAALAVTEESKLKIVGDLINPSDFVVLVTPIDKAAPKGRLILPQQQTIRDILEADATAIVVKEFELRETLESLGKKPKLVITDSQVFAKVSADTPPDIFLTSFSILFARYKGTLEPAVKGAKALESLEDGDRILISEGCTHHRQCDDIGTVKLPRWIKNYTQKQMNIEFTSGREFPDNLSPYKLIVHCGGCMLNEREMKYRGQCAADQGVPFTNYGILIAYMQGILKRSVAMFPNILAEIDDDDYGQ</sequence>
<dbReference type="Pfam" id="PF01926">
    <property type="entry name" value="MMR_HSR1"/>
    <property type="match status" value="1"/>
</dbReference>
<dbReference type="AlphaFoldDB" id="G7W6S7"/>
<dbReference type="PATRIC" id="fig|768706.3.peg.3780"/>
<dbReference type="Pfam" id="PF18133">
    <property type="entry name" value="HydF_tetramer"/>
    <property type="match status" value="1"/>
</dbReference>
<dbReference type="eggNOG" id="COG0486">
    <property type="taxonomic scope" value="Bacteria"/>
</dbReference>
<dbReference type="EMBL" id="CP003108">
    <property type="protein sequence ID" value="AET69209.1"/>
    <property type="molecule type" value="Genomic_DNA"/>
</dbReference>
<dbReference type="NCBIfam" id="TIGR03918">
    <property type="entry name" value="GTP_HydF"/>
    <property type="match status" value="1"/>
</dbReference>
<keyword evidence="2" id="KW-0342">GTP-binding</keyword>
<gene>
    <name evidence="6" type="ordered locus">Desor_3746</name>
</gene>
<evidence type="ECO:0000259" key="5">
    <source>
        <dbReference type="Pfam" id="PF18133"/>
    </source>
</evidence>
<feature type="domain" description="Hydrogen maturase F tetramerization" evidence="5">
    <location>
        <begin position="276"/>
        <end position="390"/>
    </location>
</feature>
<dbReference type="Gene3D" id="3.40.50.300">
    <property type="entry name" value="P-loop containing nucleotide triphosphate hydrolases"/>
    <property type="match status" value="1"/>
</dbReference>
<dbReference type="STRING" id="768706.Desor_3746"/>
<protein>
    <submittedName>
        <fullName evidence="6">Hydrogenase maturation GTPase HydF</fullName>
    </submittedName>
</protein>
<accession>G7W6S7</accession>
<dbReference type="KEGG" id="dor:Desor_3746"/>
<dbReference type="InterPro" id="IPR027417">
    <property type="entry name" value="P-loop_NTPase"/>
</dbReference>
<dbReference type="InterPro" id="IPR041606">
    <property type="entry name" value="HydF_dimer"/>
</dbReference>
<dbReference type="GO" id="GO:0002098">
    <property type="term" value="P:tRNA wobble uridine modification"/>
    <property type="evidence" value="ECO:0007669"/>
    <property type="project" value="TreeGrafter"/>
</dbReference>
<dbReference type="PANTHER" id="PTHR42714">
    <property type="entry name" value="TRNA MODIFICATION GTPASE GTPBP3"/>
    <property type="match status" value="1"/>
</dbReference>
<dbReference type="GO" id="GO:0030488">
    <property type="term" value="P:tRNA methylation"/>
    <property type="evidence" value="ECO:0007669"/>
    <property type="project" value="TreeGrafter"/>
</dbReference>
<dbReference type="FunFam" id="3.40.50.11420:FF:000001">
    <property type="entry name" value="Hydrogenase maturation GTPase HydF"/>
    <property type="match status" value="1"/>
</dbReference>
<evidence type="ECO:0000256" key="2">
    <source>
        <dbReference type="ARBA" id="ARBA00023134"/>
    </source>
</evidence>
<reference evidence="6 7" key="2">
    <citation type="journal article" date="2012" name="J. Bacteriol.">
        <title>Complete genome sequences of Desulfosporosinus orientis DSM765T, Desulfosporosinus youngiae DSM17734T, Desulfosporosinus meridiei DSM13257T, and Desulfosporosinus acidiphilus DSM22704T.</title>
        <authorList>
            <person name="Pester M."/>
            <person name="Brambilla E."/>
            <person name="Alazard D."/>
            <person name="Rattei T."/>
            <person name="Weinmaier T."/>
            <person name="Han J."/>
            <person name="Lucas S."/>
            <person name="Lapidus A."/>
            <person name="Cheng J.F."/>
            <person name="Goodwin L."/>
            <person name="Pitluck S."/>
            <person name="Peters L."/>
            <person name="Ovchinnikova G."/>
            <person name="Teshima H."/>
            <person name="Detter J.C."/>
            <person name="Han C.S."/>
            <person name="Tapia R."/>
            <person name="Land M.L."/>
            <person name="Hauser L."/>
            <person name="Kyrpides N.C."/>
            <person name="Ivanova N.N."/>
            <person name="Pagani I."/>
            <person name="Huntmann M."/>
            <person name="Wei C.L."/>
            <person name="Davenport K.W."/>
            <person name="Daligault H."/>
            <person name="Chain P.S."/>
            <person name="Chen A."/>
            <person name="Mavromatis K."/>
            <person name="Markowitz V."/>
            <person name="Szeto E."/>
            <person name="Mikhailova N."/>
            <person name="Pati A."/>
            <person name="Wagner M."/>
            <person name="Woyke T."/>
            <person name="Ollivier B."/>
            <person name="Klenk H.P."/>
            <person name="Spring S."/>
            <person name="Loy A."/>
        </authorList>
    </citation>
    <scope>NUCLEOTIDE SEQUENCE [LARGE SCALE GENOMIC DNA]</scope>
    <source>
        <strain evidence="7">ATCC 19365 / DSM 765 / NCIMB 8382 / VKM B-1628</strain>
    </source>
</reference>
<dbReference type="Gene3D" id="3.40.50.11410">
    <property type="match status" value="1"/>
</dbReference>
<proteinExistence type="predicted"/>
<organism evidence="6 7">
    <name type="scientific">Desulfosporosinus orientis (strain ATCC 19365 / DSM 765 / NCIMB 8382 / VKM B-1628 / Singapore I)</name>
    <name type="common">Desulfotomaculum orientis</name>
    <dbReference type="NCBI Taxonomy" id="768706"/>
    <lineage>
        <taxon>Bacteria</taxon>
        <taxon>Bacillati</taxon>
        <taxon>Bacillota</taxon>
        <taxon>Clostridia</taxon>
        <taxon>Eubacteriales</taxon>
        <taxon>Desulfitobacteriaceae</taxon>
        <taxon>Desulfosporosinus</taxon>
    </lineage>
</organism>
<dbReference type="Gene3D" id="3.40.50.11420">
    <property type="match status" value="1"/>
</dbReference>
<dbReference type="HOGENOM" id="CLU_042017_0_0_9"/>
<name>G7W6S7_DESOD</name>
<dbReference type="GO" id="GO:0005737">
    <property type="term" value="C:cytoplasm"/>
    <property type="evidence" value="ECO:0007669"/>
    <property type="project" value="TreeGrafter"/>
</dbReference>
<dbReference type="InterPro" id="IPR023873">
    <property type="entry name" value="FeFe-hyd_GTPase_HydF"/>
</dbReference>
<dbReference type="InterPro" id="IPR005225">
    <property type="entry name" value="Small_GTP-bd"/>
</dbReference>
<dbReference type="OrthoDB" id="9811338at2"/>
<feature type="domain" description="G" evidence="3">
    <location>
        <begin position="14"/>
        <end position="128"/>
    </location>
</feature>
<dbReference type="SUPFAM" id="SSF52540">
    <property type="entry name" value="P-loop containing nucleoside triphosphate hydrolases"/>
    <property type="match status" value="1"/>
</dbReference>
<dbReference type="NCBIfam" id="TIGR00231">
    <property type="entry name" value="small_GTP"/>
    <property type="match status" value="1"/>
</dbReference>
<keyword evidence="1" id="KW-0547">Nucleotide-binding</keyword>
<feature type="domain" description="Hydrogen maturase F dimerization" evidence="4">
    <location>
        <begin position="173"/>
        <end position="271"/>
    </location>
</feature>
<evidence type="ECO:0000259" key="3">
    <source>
        <dbReference type="Pfam" id="PF01926"/>
    </source>
</evidence>
<dbReference type="InterPro" id="IPR006073">
    <property type="entry name" value="GTP-bd"/>
</dbReference>